<proteinExistence type="inferred from homology"/>
<dbReference type="SUPFAM" id="SSF51735">
    <property type="entry name" value="NAD(P)-binding Rossmann-fold domains"/>
    <property type="match status" value="1"/>
</dbReference>
<comment type="catalytic activity">
    <reaction evidence="11 13">
        <text>(S)-2,3,4,5-tetrahydrodipicolinate + NADP(+) + H2O = (2S,4S)-4-hydroxy-2,3,4,5-tetrahydrodipicolinate + NADPH + H(+)</text>
        <dbReference type="Rhea" id="RHEA:35331"/>
        <dbReference type="ChEBI" id="CHEBI:15377"/>
        <dbReference type="ChEBI" id="CHEBI:15378"/>
        <dbReference type="ChEBI" id="CHEBI:16845"/>
        <dbReference type="ChEBI" id="CHEBI:57783"/>
        <dbReference type="ChEBI" id="CHEBI:58349"/>
        <dbReference type="ChEBI" id="CHEBI:67139"/>
        <dbReference type="EC" id="1.17.1.8"/>
    </reaction>
</comment>
<keyword evidence="8 13" id="KW-0457">Lysine biosynthesis</keyword>
<evidence type="ECO:0000256" key="3">
    <source>
        <dbReference type="ARBA" id="ARBA00022605"/>
    </source>
</evidence>
<feature type="domain" description="Dihydrodipicolinate reductase C-terminal" evidence="16">
    <location>
        <begin position="129"/>
        <end position="259"/>
    </location>
</feature>
<dbReference type="EMBL" id="DTFV01000128">
    <property type="protein sequence ID" value="HGI31439.1"/>
    <property type="molecule type" value="Genomic_DNA"/>
</dbReference>
<keyword evidence="4 13" id="KW-0521">NADP</keyword>
<feature type="binding site" evidence="13">
    <location>
        <position position="154"/>
    </location>
    <ligand>
        <name>(S)-2,3,4,5-tetrahydrodipicolinate</name>
        <dbReference type="ChEBI" id="CHEBI:16845"/>
    </ligand>
</feature>
<reference evidence="17" key="1">
    <citation type="journal article" date="2020" name="mSystems">
        <title>Genome- and Community-Level Interaction Insights into Carbon Utilization and Element Cycling Functions of Hydrothermarchaeota in Hydrothermal Sediment.</title>
        <authorList>
            <person name="Zhou Z."/>
            <person name="Liu Y."/>
            <person name="Xu W."/>
            <person name="Pan J."/>
            <person name="Luo Z.H."/>
            <person name="Li M."/>
        </authorList>
    </citation>
    <scope>NUCLEOTIDE SEQUENCE [LARGE SCALE GENOMIC DNA]</scope>
    <source>
        <strain evidence="17">SpSt-747</strain>
    </source>
</reference>
<keyword evidence="14" id="KW-0472">Membrane</keyword>
<comment type="catalytic activity">
    <reaction evidence="12 13">
        <text>(S)-2,3,4,5-tetrahydrodipicolinate + NAD(+) + H2O = (2S,4S)-4-hydroxy-2,3,4,5-tetrahydrodipicolinate + NADH + H(+)</text>
        <dbReference type="Rhea" id="RHEA:35323"/>
        <dbReference type="ChEBI" id="CHEBI:15377"/>
        <dbReference type="ChEBI" id="CHEBI:15378"/>
        <dbReference type="ChEBI" id="CHEBI:16845"/>
        <dbReference type="ChEBI" id="CHEBI:57540"/>
        <dbReference type="ChEBI" id="CHEBI:57945"/>
        <dbReference type="ChEBI" id="CHEBI:67139"/>
        <dbReference type="EC" id="1.17.1.8"/>
    </reaction>
</comment>
<dbReference type="InterPro" id="IPR022664">
    <property type="entry name" value="DapB_N_CS"/>
</dbReference>
<feature type="domain" description="Dihydrodipicolinate reductase N-terminal" evidence="15">
    <location>
        <begin position="2"/>
        <end position="126"/>
    </location>
</feature>
<evidence type="ECO:0000256" key="9">
    <source>
        <dbReference type="ARBA" id="ARBA00037922"/>
    </source>
</evidence>
<dbReference type="UniPathway" id="UPA00034">
    <property type="reaction ID" value="UER00018"/>
</dbReference>
<comment type="caution">
    <text evidence="13">Was originally thought to be a dihydrodipicolinate reductase (DHDPR), catalyzing the conversion of dihydrodipicolinate to tetrahydrodipicolinate. However, it was shown in E.coli that the substrate of the enzymatic reaction is not dihydrodipicolinate (DHDP) but in fact (2S,4S)-4-hydroxy-2,3,4,5-tetrahydrodipicolinic acid (HTPA), the product released by the DapA-catalyzed reaction.</text>
</comment>
<evidence type="ECO:0000259" key="16">
    <source>
        <dbReference type="Pfam" id="PF05173"/>
    </source>
</evidence>
<feature type="active site" description="Proton donor/acceptor" evidence="13">
    <location>
        <position position="153"/>
    </location>
</feature>
<dbReference type="PANTHER" id="PTHR20836">
    <property type="entry name" value="DIHYDRODIPICOLINATE REDUCTASE"/>
    <property type="match status" value="1"/>
</dbReference>
<comment type="subunit">
    <text evidence="13">Homotetramer.</text>
</comment>
<dbReference type="FunFam" id="3.30.360.10:FF:000009">
    <property type="entry name" value="4-hydroxy-tetrahydrodipicolinate reductase"/>
    <property type="match status" value="1"/>
</dbReference>
<comment type="subcellular location">
    <subcellularLocation>
        <location evidence="13">Cytoplasm</location>
    </subcellularLocation>
</comment>
<accession>A0A7V4DEV9</accession>
<dbReference type="Gene3D" id="3.30.360.10">
    <property type="entry name" value="Dihydrodipicolinate Reductase, domain 2"/>
    <property type="match status" value="1"/>
</dbReference>
<evidence type="ECO:0000256" key="6">
    <source>
        <dbReference type="ARBA" id="ARBA00023002"/>
    </source>
</evidence>
<dbReference type="InterPro" id="IPR023940">
    <property type="entry name" value="DHDPR_bac"/>
</dbReference>
<dbReference type="InterPro" id="IPR036291">
    <property type="entry name" value="NAD(P)-bd_dom_sf"/>
</dbReference>
<name>A0A7V4DEV9_9BACT</name>
<evidence type="ECO:0000256" key="7">
    <source>
        <dbReference type="ARBA" id="ARBA00023027"/>
    </source>
</evidence>
<dbReference type="GO" id="GO:0051287">
    <property type="term" value="F:NAD binding"/>
    <property type="evidence" value="ECO:0007669"/>
    <property type="project" value="UniProtKB-UniRule"/>
</dbReference>
<feature type="transmembrane region" description="Helical" evidence="14">
    <location>
        <begin position="118"/>
        <end position="137"/>
    </location>
</feature>
<evidence type="ECO:0000259" key="15">
    <source>
        <dbReference type="Pfam" id="PF01113"/>
    </source>
</evidence>
<dbReference type="InterPro" id="IPR000846">
    <property type="entry name" value="DapB_N"/>
</dbReference>
<evidence type="ECO:0000256" key="5">
    <source>
        <dbReference type="ARBA" id="ARBA00022915"/>
    </source>
</evidence>
<dbReference type="Pfam" id="PF01113">
    <property type="entry name" value="DapB_N"/>
    <property type="match status" value="1"/>
</dbReference>
<dbReference type="NCBIfam" id="TIGR00036">
    <property type="entry name" value="dapB"/>
    <property type="match status" value="1"/>
</dbReference>
<feature type="binding site" evidence="13">
    <location>
        <begin position="163"/>
        <end position="164"/>
    </location>
    <ligand>
        <name>(S)-2,3,4,5-tetrahydrodipicolinate</name>
        <dbReference type="ChEBI" id="CHEBI:16845"/>
    </ligand>
</feature>
<evidence type="ECO:0000256" key="12">
    <source>
        <dbReference type="ARBA" id="ARBA00049396"/>
    </source>
</evidence>
<keyword evidence="7 13" id="KW-0520">NAD</keyword>
<dbReference type="PROSITE" id="PS01298">
    <property type="entry name" value="DAPB"/>
    <property type="match status" value="1"/>
</dbReference>
<dbReference type="GO" id="GO:0005829">
    <property type="term" value="C:cytosol"/>
    <property type="evidence" value="ECO:0007669"/>
    <property type="project" value="TreeGrafter"/>
</dbReference>
<dbReference type="GO" id="GO:0009089">
    <property type="term" value="P:lysine biosynthetic process via diaminopimelate"/>
    <property type="evidence" value="ECO:0007669"/>
    <property type="project" value="UniProtKB-UniRule"/>
</dbReference>
<comment type="caution">
    <text evidence="13">Lacks conserved residue(s) required for the propagation of feature annotation.</text>
</comment>
<keyword evidence="2 13" id="KW-0963">Cytoplasm</keyword>
<evidence type="ECO:0000313" key="17">
    <source>
        <dbReference type="EMBL" id="HGI31439.1"/>
    </source>
</evidence>
<comment type="pathway">
    <text evidence="9 13">Amino-acid biosynthesis; L-lysine biosynthesis via DAP pathway; (S)-tetrahydrodipicolinate from L-aspartate: step 4/4.</text>
</comment>
<dbReference type="InterPro" id="IPR022663">
    <property type="entry name" value="DapB_C"/>
</dbReference>
<dbReference type="AlphaFoldDB" id="A0A7V4DEV9"/>
<dbReference type="GO" id="GO:0016726">
    <property type="term" value="F:oxidoreductase activity, acting on CH or CH2 groups, NAD or NADP as acceptor"/>
    <property type="evidence" value="ECO:0007669"/>
    <property type="project" value="UniProtKB-UniRule"/>
</dbReference>
<feature type="binding site" evidence="13">
    <location>
        <begin position="97"/>
        <end position="99"/>
    </location>
    <ligand>
        <name>NAD(+)</name>
        <dbReference type="ChEBI" id="CHEBI:57540"/>
    </ligand>
</feature>
<keyword evidence="14" id="KW-0812">Transmembrane</keyword>
<protein>
    <recommendedName>
        <fullName evidence="10 13">4-hydroxy-tetrahydrodipicolinate reductase</fullName>
        <shortName evidence="13">HTPA reductase</shortName>
        <ecNumber evidence="10 13">1.17.1.8</ecNumber>
    </recommendedName>
</protein>
<keyword evidence="14" id="KW-1133">Transmembrane helix</keyword>
<dbReference type="PANTHER" id="PTHR20836:SF0">
    <property type="entry name" value="4-HYDROXY-TETRAHYDRODIPICOLINATE REDUCTASE 1, CHLOROPLASTIC-RELATED"/>
    <property type="match status" value="1"/>
</dbReference>
<dbReference type="EC" id="1.17.1.8" evidence="10 13"/>
<evidence type="ECO:0000256" key="13">
    <source>
        <dbReference type="HAMAP-Rule" id="MF_00102"/>
    </source>
</evidence>
<evidence type="ECO:0000256" key="8">
    <source>
        <dbReference type="ARBA" id="ARBA00023154"/>
    </source>
</evidence>
<dbReference type="GO" id="GO:0019877">
    <property type="term" value="P:diaminopimelate biosynthetic process"/>
    <property type="evidence" value="ECO:0007669"/>
    <property type="project" value="UniProtKB-UniRule"/>
</dbReference>
<comment type="caution">
    <text evidence="17">The sequence shown here is derived from an EMBL/GenBank/DDBJ whole genome shotgun (WGS) entry which is preliminary data.</text>
</comment>
<evidence type="ECO:0000256" key="4">
    <source>
        <dbReference type="ARBA" id="ARBA00022857"/>
    </source>
</evidence>
<dbReference type="HAMAP" id="MF_00102">
    <property type="entry name" value="DapB"/>
    <property type="match status" value="1"/>
</dbReference>
<evidence type="ECO:0000256" key="11">
    <source>
        <dbReference type="ARBA" id="ARBA00049080"/>
    </source>
</evidence>
<evidence type="ECO:0000256" key="2">
    <source>
        <dbReference type="ARBA" id="ARBA00022490"/>
    </source>
</evidence>
<gene>
    <name evidence="13" type="primary">dapB</name>
    <name evidence="17" type="ORF">ENV30_09080</name>
</gene>
<dbReference type="PIRSF" id="PIRSF000161">
    <property type="entry name" value="DHPR"/>
    <property type="match status" value="1"/>
</dbReference>
<evidence type="ECO:0000256" key="1">
    <source>
        <dbReference type="ARBA" id="ARBA00006642"/>
    </source>
</evidence>
<feature type="binding site" evidence="13">
    <location>
        <begin position="123"/>
        <end position="126"/>
    </location>
    <ligand>
        <name>NAD(+)</name>
        <dbReference type="ChEBI" id="CHEBI:57540"/>
    </ligand>
</feature>
<keyword evidence="5 13" id="KW-0220">Diaminopimelate biosynthesis</keyword>
<feature type="binding site" evidence="13">
    <location>
        <begin position="8"/>
        <end position="13"/>
    </location>
    <ligand>
        <name>NAD(+)</name>
        <dbReference type="ChEBI" id="CHEBI:57540"/>
    </ligand>
</feature>
<organism evidence="17">
    <name type="scientific">Candidatus Caldatribacterium californiense</name>
    <dbReference type="NCBI Taxonomy" id="1454726"/>
    <lineage>
        <taxon>Bacteria</taxon>
        <taxon>Pseudomonadati</taxon>
        <taxon>Atribacterota</taxon>
        <taxon>Atribacteria</taxon>
        <taxon>Atribacterales</taxon>
        <taxon>Candidatus Caldatribacteriaceae</taxon>
        <taxon>Candidatus Caldatribacterium</taxon>
    </lineage>
</organism>
<comment type="function">
    <text evidence="13">Catalyzes the conversion of 4-hydroxy-tetrahydrodipicolinate (HTPA) to tetrahydrodipicolinate.</text>
</comment>
<dbReference type="Gene3D" id="3.40.50.720">
    <property type="entry name" value="NAD(P)-binding Rossmann-like Domain"/>
    <property type="match status" value="1"/>
</dbReference>
<dbReference type="GO" id="GO:0008839">
    <property type="term" value="F:4-hydroxy-tetrahydrodipicolinate reductase"/>
    <property type="evidence" value="ECO:0007669"/>
    <property type="project" value="UniProtKB-UniRule"/>
</dbReference>
<feature type="active site" description="Proton donor" evidence="13">
    <location>
        <position position="157"/>
    </location>
</feature>
<comment type="similarity">
    <text evidence="1 13">Belongs to the DapB family.</text>
</comment>
<dbReference type="CDD" id="cd02274">
    <property type="entry name" value="DHDPR_N"/>
    <property type="match status" value="1"/>
</dbReference>
<evidence type="ECO:0000256" key="10">
    <source>
        <dbReference type="ARBA" id="ARBA00038983"/>
    </source>
</evidence>
<dbReference type="SUPFAM" id="SSF55347">
    <property type="entry name" value="Glyceraldehyde-3-phosphate dehydrogenase-like, C-terminal domain"/>
    <property type="match status" value="1"/>
</dbReference>
<sequence length="262" mass="28492">MIRVCVVGAAGKMGREIVRTLARERDFALVGACDVQEVGQDAGVLSGTGPLGILIQDDIERILGESAPQVVCDFTHAEALRKNFPVFVKHRVAMVIGTTGLAQDEIQSMRQVVERERLGCVIAPNFAIGAVLMMYFARVAAPFFQAVEVIEYHHPQKKDAPSGTALKTIEGMDSGHFMTPEGQELVAGARGGMYRGVRVHSVRLPGFVAHQEVIFGGEGQILTIRHDSLSRSSFMPGVLLALRKVCEAPRFYYGLESILGLE</sequence>
<keyword evidence="6 13" id="KW-0560">Oxidoreductase</keyword>
<evidence type="ECO:0000256" key="14">
    <source>
        <dbReference type="SAM" id="Phobius"/>
    </source>
</evidence>
<dbReference type="GO" id="GO:0050661">
    <property type="term" value="F:NADP binding"/>
    <property type="evidence" value="ECO:0007669"/>
    <property type="project" value="UniProtKB-UniRule"/>
</dbReference>
<dbReference type="Pfam" id="PF05173">
    <property type="entry name" value="DapB_C"/>
    <property type="match status" value="1"/>
</dbReference>
<keyword evidence="3 13" id="KW-0028">Amino-acid biosynthesis</keyword>